<evidence type="ECO:0000256" key="2">
    <source>
        <dbReference type="ARBA" id="ARBA00022475"/>
    </source>
</evidence>
<dbReference type="GO" id="GO:0005886">
    <property type="term" value="C:plasma membrane"/>
    <property type="evidence" value="ECO:0007669"/>
    <property type="project" value="UniProtKB-SubCell"/>
</dbReference>
<proteinExistence type="predicted"/>
<dbReference type="Proteomes" id="UP000603141">
    <property type="component" value="Unassembled WGS sequence"/>
</dbReference>
<comment type="caution">
    <text evidence="7">The sequence shown here is derived from an EMBL/GenBank/DDBJ whole genome shotgun (WGS) entry which is preliminary data.</text>
</comment>
<dbReference type="NCBIfam" id="TIGR02229">
    <property type="entry name" value="caa3_sub_IV"/>
    <property type="match status" value="1"/>
</dbReference>
<feature type="transmembrane region" description="Helical" evidence="6">
    <location>
        <begin position="78"/>
        <end position="100"/>
    </location>
</feature>
<dbReference type="RefSeq" id="WP_200273462.1">
    <property type="nucleotide sequence ID" value="NZ_JAENIJ010000044.1"/>
</dbReference>
<accession>A0A934S8Z7</accession>
<feature type="transmembrane region" description="Helical" evidence="6">
    <location>
        <begin position="52"/>
        <end position="71"/>
    </location>
</feature>
<keyword evidence="3 6" id="KW-0812">Transmembrane</keyword>
<keyword evidence="5 6" id="KW-0472">Membrane</keyword>
<keyword evidence="4 6" id="KW-1133">Transmembrane helix</keyword>
<keyword evidence="2" id="KW-1003">Cell membrane</keyword>
<keyword evidence="8" id="KW-1185">Reference proteome</keyword>
<dbReference type="InterPro" id="IPR005171">
    <property type="entry name" value="Cyt_c_oxidase_su4_prok"/>
</dbReference>
<evidence type="ECO:0000256" key="6">
    <source>
        <dbReference type="SAM" id="Phobius"/>
    </source>
</evidence>
<evidence type="ECO:0000256" key="3">
    <source>
        <dbReference type="ARBA" id="ARBA00022692"/>
    </source>
</evidence>
<comment type="subcellular location">
    <subcellularLocation>
        <location evidence="1">Cell membrane</location>
        <topology evidence="1">Multi-pass membrane protein</topology>
    </subcellularLocation>
</comment>
<gene>
    <name evidence="7" type="ORF">JIN85_18210</name>
</gene>
<feature type="transmembrane region" description="Helical" evidence="6">
    <location>
        <begin position="14"/>
        <end position="32"/>
    </location>
</feature>
<evidence type="ECO:0000256" key="4">
    <source>
        <dbReference type="ARBA" id="ARBA00022989"/>
    </source>
</evidence>
<evidence type="ECO:0000256" key="5">
    <source>
        <dbReference type="ARBA" id="ARBA00023136"/>
    </source>
</evidence>
<sequence>MANSVEEIQKAKKTYLMVFAALFACTILTYLVAEWEPLDMGGHGFDGVDATIGLLIALFKASLVALIFMHLNHEKKAVYWIFGGAFVGAAALYLLTHLAVFDPIHDTYFYDGSKPRVIQTEEAAQPAASDKAATATP</sequence>
<reference evidence="7" key="1">
    <citation type="submission" date="2021-01" db="EMBL/GenBank/DDBJ databases">
        <title>Modified the classification status of verrucomicrobia.</title>
        <authorList>
            <person name="Feng X."/>
        </authorList>
    </citation>
    <scope>NUCLEOTIDE SEQUENCE</scope>
    <source>
        <strain evidence="7">KCTC 22041</strain>
    </source>
</reference>
<evidence type="ECO:0000313" key="7">
    <source>
        <dbReference type="EMBL" id="MBK1884357.1"/>
    </source>
</evidence>
<dbReference type="Pfam" id="PF03626">
    <property type="entry name" value="COX4_pro"/>
    <property type="match status" value="1"/>
</dbReference>
<name>A0A934S8Z7_9BACT</name>
<dbReference type="InterPro" id="IPR011743">
    <property type="entry name" value="Caa3_sub_IV"/>
</dbReference>
<protein>
    <submittedName>
        <fullName evidence="7">Cytochrome C oxidase subunit IV family protein</fullName>
    </submittedName>
</protein>
<dbReference type="EMBL" id="JAENIJ010000044">
    <property type="protein sequence ID" value="MBK1884357.1"/>
    <property type="molecule type" value="Genomic_DNA"/>
</dbReference>
<organism evidence="7 8">
    <name type="scientific">Luteolibacter pohnpeiensis</name>
    <dbReference type="NCBI Taxonomy" id="454153"/>
    <lineage>
        <taxon>Bacteria</taxon>
        <taxon>Pseudomonadati</taxon>
        <taxon>Verrucomicrobiota</taxon>
        <taxon>Verrucomicrobiia</taxon>
        <taxon>Verrucomicrobiales</taxon>
        <taxon>Verrucomicrobiaceae</taxon>
        <taxon>Luteolibacter</taxon>
    </lineage>
</organism>
<evidence type="ECO:0000313" key="8">
    <source>
        <dbReference type="Proteomes" id="UP000603141"/>
    </source>
</evidence>
<evidence type="ECO:0000256" key="1">
    <source>
        <dbReference type="ARBA" id="ARBA00004651"/>
    </source>
</evidence>
<dbReference type="AlphaFoldDB" id="A0A934S8Z7"/>